<keyword evidence="1" id="KW-0539">Nucleus</keyword>
<reference evidence="4 5" key="1">
    <citation type="submission" date="2016-03" db="EMBL/GenBank/DDBJ databases">
        <authorList>
            <person name="Ploux O."/>
        </authorList>
    </citation>
    <scope>NUCLEOTIDE SEQUENCE [LARGE SCALE GENOMIC DNA]</scope>
    <source>
        <strain evidence="4 5">UAMH 11012</strain>
    </source>
</reference>
<dbReference type="GO" id="GO:0008270">
    <property type="term" value="F:zinc ion binding"/>
    <property type="evidence" value="ECO:0007669"/>
    <property type="project" value="InterPro"/>
</dbReference>
<evidence type="ECO:0000256" key="2">
    <source>
        <dbReference type="SAM" id="MobiDB-lite"/>
    </source>
</evidence>
<dbReference type="AlphaFoldDB" id="A0A1L7XCK4"/>
<sequence>MPSSEVEGSHDASERSAGPKVSRKSHRKSRNGCLNCKRRRIKCNEERPQCGNCLKHSDRCSFLEAAHTSSSTGAHRERLAHHEIAQSASPQMNGVSYGSPASFSGTNGTSEGRVFGQSHVLNITDLELLHNYNTSTAATLSNIASLQAFYRVNVPKIAFLHEFLLHGILAISALHLSHFKKGEAQVKYQREADHHYEIALREATSALPNINEQTASALYLFGAFCPIITLALGPTPGDFLLFGNQGLTEWLLLFRGMKAILETNFEFLRHGELAPMFHISIHQVLLQSANDEHLQELREMITMTAREDPDIQLYLKALEELAHSFPPSSVPGTRSTQPSIQMVFVWLYRLSDEFADFLQQRRPIPMVILAYFCVLLHDLSSFWWAKGWAEHLMSEIHGSLSEQYRTWIRWPMEELGWIAG</sequence>
<keyword evidence="5" id="KW-1185">Reference proteome</keyword>
<dbReference type="OrthoDB" id="416217at2759"/>
<dbReference type="PANTHER" id="PTHR47784">
    <property type="entry name" value="STEROL UPTAKE CONTROL PROTEIN 2"/>
    <property type="match status" value="1"/>
</dbReference>
<dbReference type="InterPro" id="IPR053157">
    <property type="entry name" value="Sterol_Uptake_Regulator"/>
</dbReference>
<dbReference type="InterPro" id="IPR036864">
    <property type="entry name" value="Zn2-C6_fun-type_DNA-bd_sf"/>
</dbReference>
<gene>
    <name evidence="4" type="ORF">PAC_12594</name>
</gene>
<name>A0A1L7XCK4_9HELO</name>
<dbReference type="SMART" id="SM00066">
    <property type="entry name" value="GAL4"/>
    <property type="match status" value="1"/>
</dbReference>
<proteinExistence type="predicted"/>
<dbReference type="Proteomes" id="UP000184330">
    <property type="component" value="Unassembled WGS sequence"/>
</dbReference>
<dbReference type="CDD" id="cd00067">
    <property type="entry name" value="GAL4"/>
    <property type="match status" value="1"/>
</dbReference>
<dbReference type="InterPro" id="IPR021858">
    <property type="entry name" value="Fun_TF"/>
</dbReference>
<dbReference type="EMBL" id="FJOG01000021">
    <property type="protein sequence ID" value="CZR62697.1"/>
    <property type="molecule type" value="Genomic_DNA"/>
</dbReference>
<evidence type="ECO:0000313" key="5">
    <source>
        <dbReference type="Proteomes" id="UP000184330"/>
    </source>
</evidence>
<evidence type="ECO:0000259" key="3">
    <source>
        <dbReference type="PROSITE" id="PS50048"/>
    </source>
</evidence>
<dbReference type="SUPFAM" id="SSF57701">
    <property type="entry name" value="Zn2/Cys6 DNA-binding domain"/>
    <property type="match status" value="1"/>
</dbReference>
<dbReference type="Pfam" id="PF00172">
    <property type="entry name" value="Zn_clus"/>
    <property type="match status" value="1"/>
</dbReference>
<dbReference type="Gene3D" id="4.10.240.10">
    <property type="entry name" value="Zn(2)-C6 fungal-type DNA-binding domain"/>
    <property type="match status" value="1"/>
</dbReference>
<dbReference type="STRING" id="576137.A0A1L7XCK4"/>
<evidence type="ECO:0000313" key="4">
    <source>
        <dbReference type="EMBL" id="CZR62697.1"/>
    </source>
</evidence>
<dbReference type="Pfam" id="PF11951">
    <property type="entry name" value="Fungal_trans_2"/>
    <property type="match status" value="1"/>
</dbReference>
<accession>A0A1L7XCK4</accession>
<feature type="domain" description="Zn(2)-C6 fungal-type" evidence="3">
    <location>
        <begin position="32"/>
        <end position="62"/>
    </location>
</feature>
<dbReference type="PROSITE" id="PS00463">
    <property type="entry name" value="ZN2_CY6_FUNGAL_1"/>
    <property type="match status" value="1"/>
</dbReference>
<feature type="region of interest" description="Disordered" evidence="2">
    <location>
        <begin position="86"/>
        <end position="109"/>
    </location>
</feature>
<feature type="region of interest" description="Disordered" evidence="2">
    <location>
        <begin position="1"/>
        <end position="29"/>
    </location>
</feature>
<organism evidence="4 5">
    <name type="scientific">Phialocephala subalpina</name>
    <dbReference type="NCBI Taxonomy" id="576137"/>
    <lineage>
        <taxon>Eukaryota</taxon>
        <taxon>Fungi</taxon>
        <taxon>Dikarya</taxon>
        <taxon>Ascomycota</taxon>
        <taxon>Pezizomycotina</taxon>
        <taxon>Leotiomycetes</taxon>
        <taxon>Helotiales</taxon>
        <taxon>Mollisiaceae</taxon>
        <taxon>Phialocephala</taxon>
        <taxon>Phialocephala fortinii species complex</taxon>
    </lineage>
</organism>
<evidence type="ECO:0000256" key="1">
    <source>
        <dbReference type="ARBA" id="ARBA00023242"/>
    </source>
</evidence>
<dbReference type="GO" id="GO:0001228">
    <property type="term" value="F:DNA-binding transcription activator activity, RNA polymerase II-specific"/>
    <property type="evidence" value="ECO:0007669"/>
    <property type="project" value="TreeGrafter"/>
</dbReference>
<protein>
    <submittedName>
        <fullName evidence="4">Related to regulatory protein involved in control of sterol uptake</fullName>
    </submittedName>
</protein>
<dbReference type="PROSITE" id="PS50048">
    <property type="entry name" value="ZN2_CY6_FUNGAL_2"/>
    <property type="match status" value="1"/>
</dbReference>
<dbReference type="InterPro" id="IPR001138">
    <property type="entry name" value="Zn2Cys6_DnaBD"/>
</dbReference>
<dbReference type="PANTHER" id="PTHR47784:SF5">
    <property type="entry name" value="STEROL UPTAKE CONTROL PROTEIN 2"/>
    <property type="match status" value="1"/>
</dbReference>